<gene>
    <name evidence="1" type="ORF">CCAX7_29390</name>
</gene>
<protein>
    <submittedName>
        <fullName evidence="1">Uncharacterized protein</fullName>
    </submittedName>
</protein>
<reference evidence="1 2" key="1">
    <citation type="journal article" date="2019" name="Int. J. Syst. Evol. Microbiol.">
        <title>Capsulimonas corticalis gen. nov., sp. nov., an aerobic capsulated bacterium, of a novel bacterial order, Capsulimonadales ord. nov., of the class Armatimonadia of the phylum Armatimonadetes.</title>
        <authorList>
            <person name="Li J."/>
            <person name="Kudo C."/>
            <person name="Tonouchi A."/>
        </authorList>
    </citation>
    <scope>NUCLEOTIDE SEQUENCE [LARGE SCALE GENOMIC DNA]</scope>
    <source>
        <strain evidence="1 2">AX-7</strain>
    </source>
</reference>
<dbReference type="RefSeq" id="WP_119320530.1">
    <property type="nucleotide sequence ID" value="NZ_AP025739.1"/>
</dbReference>
<sequence length="553" mass="58828">MPAGKWTFDNPVIAKELRGRMRGPRAYWMLFGYLSLLSVSTLLSYYAWWRSHASELANGAIAGSFTAGREFYMILFAVQACLVALIAPALTSGAISIEREQRTLEMLQCTTLRPRALVAGKLVASLSYVILLLTSSIPLISLCFLLGGVSPEEVGAAYLMLICDAFFFGSVALCWSVYAANTVTSVILSYLTLVVYFCVTLPLGLAGLFGGFGMGRISLVALNPVGAMAATSSESWYGAHAPAWGLAVLVNGGLALLACRLGVHRLEDEAIRRTFRLRCYLFAVIMGLIVVVDGGNLGVLTGGAGADRMAVLGAVGLGALLLFLPPLVTGEARDLDPPYGAQGWRWLTFDVRDVFRTASLRAVFPTAVVTTLAASAASAIAWMAWRKVVSGAFRIPHLAVILAPSLALLLSASIFIAGIGLFLSVLLRNRWGALCLSYVAIFLAMVAPAIAYLSVDNEDAARVAHDPGIYLMYLSPVTAVAEAVQTFDPAPYNKLALGPYLAGYGHGMVWAISSVLYVLLAAVLAALAHRIHARRAAGERVRAAKADKTNAAA</sequence>
<dbReference type="AlphaFoldDB" id="A0A402CT08"/>
<dbReference type="KEGG" id="ccot:CCAX7_29390"/>
<dbReference type="PANTHER" id="PTHR43471">
    <property type="entry name" value="ABC TRANSPORTER PERMEASE"/>
    <property type="match status" value="1"/>
</dbReference>
<keyword evidence="2" id="KW-1185">Reference proteome</keyword>
<dbReference type="PANTHER" id="PTHR43471:SF12">
    <property type="entry name" value="HYPOTHETICAL MEMBRANE PROTEIN, CONSERVED"/>
    <property type="match status" value="1"/>
</dbReference>
<accession>A0A402CT08</accession>
<evidence type="ECO:0000313" key="2">
    <source>
        <dbReference type="Proteomes" id="UP000287394"/>
    </source>
</evidence>
<proteinExistence type="predicted"/>
<dbReference type="OrthoDB" id="9815855at2"/>
<organism evidence="1 2">
    <name type="scientific">Capsulimonas corticalis</name>
    <dbReference type="NCBI Taxonomy" id="2219043"/>
    <lineage>
        <taxon>Bacteria</taxon>
        <taxon>Bacillati</taxon>
        <taxon>Armatimonadota</taxon>
        <taxon>Armatimonadia</taxon>
        <taxon>Capsulimonadales</taxon>
        <taxon>Capsulimonadaceae</taxon>
        <taxon>Capsulimonas</taxon>
    </lineage>
</organism>
<dbReference type="Proteomes" id="UP000287394">
    <property type="component" value="Chromosome"/>
</dbReference>
<name>A0A402CT08_9BACT</name>
<dbReference type="EMBL" id="AP025739">
    <property type="protein sequence ID" value="BDI30888.1"/>
    <property type="molecule type" value="Genomic_DNA"/>
</dbReference>
<evidence type="ECO:0000313" key="1">
    <source>
        <dbReference type="EMBL" id="BDI30888.1"/>
    </source>
</evidence>